<dbReference type="InterPro" id="IPR014284">
    <property type="entry name" value="RNA_pol_sigma-70_dom"/>
</dbReference>
<dbReference type="InterPro" id="IPR013325">
    <property type="entry name" value="RNA_pol_sigma_r2"/>
</dbReference>
<comment type="similarity">
    <text evidence="1 6">Belongs to the sigma-70 factor family. ECF subfamily.</text>
</comment>
<evidence type="ECO:0000313" key="9">
    <source>
        <dbReference type="EMBL" id="PPK68440.1"/>
    </source>
</evidence>
<dbReference type="Proteomes" id="UP000239203">
    <property type="component" value="Unassembled WGS sequence"/>
</dbReference>
<keyword evidence="10" id="KW-1185">Reference proteome</keyword>
<keyword evidence="5 6" id="KW-0804">Transcription</keyword>
<dbReference type="PROSITE" id="PS01063">
    <property type="entry name" value="SIGMA70_ECF"/>
    <property type="match status" value="1"/>
</dbReference>
<dbReference type="CDD" id="cd06171">
    <property type="entry name" value="Sigma70_r4"/>
    <property type="match status" value="1"/>
</dbReference>
<reference evidence="9 10" key="1">
    <citation type="submission" date="2018-02" db="EMBL/GenBank/DDBJ databases">
        <title>Genomic Encyclopedia of Archaeal and Bacterial Type Strains, Phase II (KMG-II): from individual species to whole genera.</title>
        <authorList>
            <person name="Goeker M."/>
        </authorList>
    </citation>
    <scope>NUCLEOTIDE SEQUENCE [LARGE SCALE GENOMIC DNA]</scope>
    <source>
        <strain evidence="9 10">YU 961-1</strain>
    </source>
</reference>
<evidence type="ECO:0000259" key="8">
    <source>
        <dbReference type="Pfam" id="PF04545"/>
    </source>
</evidence>
<dbReference type="GO" id="GO:0003677">
    <property type="term" value="F:DNA binding"/>
    <property type="evidence" value="ECO:0007669"/>
    <property type="project" value="UniProtKB-KW"/>
</dbReference>
<dbReference type="SUPFAM" id="SSF88946">
    <property type="entry name" value="Sigma2 domain of RNA polymerase sigma factors"/>
    <property type="match status" value="1"/>
</dbReference>
<dbReference type="InterPro" id="IPR007630">
    <property type="entry name" value="RNA_pol_sigma70_r4"/>
</dbReference>
<proteinExistence type="inferred from homology"/>
<dbReference type="AlphaFoldDB" id="A0A2S6GTA0"/>
<dbReference type="Pfam" id="PF04542">
    <property type="entry name" value="Sigma70_r2"/>
    <property type="match status" value="1"/>
</dbReference>
<dbReference type="InterPro" id="IPR013324">
    <property type="entry name" value="RNA_pol_sigma_r3/r4-like"/>
</dbReference>
<evidence type="ECO:0000256" key="5">
    <source>
        <dbReference type="ARBA" id="ARBA00023163"/>
    </source>
</evidence>
<evidence type="ECO:0000259" key="7">
    <source>
        <dbReference type="Pfam" id="PF04542"/>
    </source>
</evidence>
<dbReference type="Gene3D" id="1.10.10.10">
    <property type="entry name" value="Winged helix-like DNA-binding domain superfamily/Winged helix DNA-binding domain"/>
    <property type="match status" value="1"/>
</dbReference>
<dbReference type="Pfam" id="PF04545">
    <property type="entry name" value="Sigma70_r4"/>
    <property type="match status" value="1"/>
</dbReference>
<dbReference type="Gene3D" id="1.10.1740.10">
    <property type="match status" value="1"/>
</dbReference>
<dbReference type="InterPro" id="IPR036388">
    <property type="entry name" value="WH-like_DNA-bd_sf"/>
</dbReference>
<keyword evidence="3 6" id="KW-0731">Sigma factor</keyword>
<dbReference type="PANTHER" id="PTHR43133:SF50">
    <property type="entry name" value="ECF RNA POLYMERASE SIGMA FACTOR SIGM"/>
    <property type="match status" value="1"/>
</dbReference>
<dbReference type="InterPro" id="IPR000838">
    <property type="entry name" value="RNA_pol_sigma70_ECF_CS"/>
</dbReference>
<evidence type="ECO:0000256" key="2">
    <source>
        <dbReference type="ARBA" id="ARBA00023015"/>
    </source>
</evidence>
<dbReference type="InterPro" id="IPR007627">
    <property type="entry name" value="RNA_pol_sigma70_r2"/>
</dbReference>
<dbReference type="NCBIfam" id="TIGR02937">
    <property type="entry name" value="sigma70-ECF"/>
    <property type="match status" value="1"/>
</dbReference>
<organism evidence="9 10">
    <name type="scientific">Actinokineospora auranticolor</name>
    <dbReference type="NCBI Taxonomy" id="155976"/>
    <lineage>
        <taxon>Bacteria</taxon>
        <taxon>Bacillati</taxon>
        <taxon>Actinomycetota</taxon>
        <taxon>Actinomycetes</taxon>
        <taxon>Pseudonocardiales</taxon>
        <taxon>Pseudonocardiaceae</taxon>
        <taxon>Actinokineospora</taxon>
    </lineage>
</organism>
<gene>
    <name evidence="9" type="ORF">CLV40_105163</name>
</gene>
<evidence type="ECO:0000256" key="3">
    <source>
        <dbReference type="ARBA" id="ARBA00023082"/>
    </source>
</evidence>
<evidence type="ECO:0000313" key="10">
    <source>
        <dbReference type="Proteomes" id="UP000239203"/>
    </source>
</evidence>
<feature type="domain" description="RNA polymerase sigma-70 region 2" evidence="7">
    <location>
        <begin position="36"/>
        <end position="103"/>
    </location>
</feature>
<keyword evidence="2 6" id="KW-0805">Transcription regulation</keyword>
<evidence type="ECO:0000256" key="1">
    <source>
        <dbReference type="ARBA" id="ARBA00010641"/>
    </source>
</evidence>
<dbReference type="InterPro" id="IPR039425">
    <property type="entry name" value="RNA_pol_sigma-70-like"/>
</dbReference>
<dbReference type="GO" id="GO:0006352">
    <property type="term" value="P:DNA-templated transcription initiation"/>
    <property type="evidence" value="ECO:0007669"/>
    <property type="project" value="InterPro"/>
</dbReference>
<dbReference type="GO" id="GO:0016987">
    <property type="term" value="F:sigma factor activity"/>
    <property type="evidence" value="ECO:0007669"/>
    <property type="project" value="UniProtKB-KW"/>
</dbReference>
<name>A0A2S6GTA0_9PSEU</name>
<dbReference type="PANTHER" id="PTHR43133">
    <property type="entry name" value="RNA POLYMERASE ECF-TYPE SIGMA FACTO"/>
    <property type="match status" value="1"/>
</dbReference>
<sequence>MPLWDRVGRGVGGVTDEDDDLVARSRAGDTAAFGDLVRRHHSAACRMAVLAGAGSEAEDVTQEAFVRAYDALFAFRPGAPFRPWLLRIVVNLARNQARSRARRAGLVLRVAAMWEDGGVVDPQGVAVLAERDRRLWAVLRSLPDKDRQVLGCRFLLELTESETADVLGWPRGSVKSRTARALARLRALVEPEMAR</sequence>
<evidence type="ECO:0000256" key="4">
    <source>
        <dbReference type="ARBA" id="ARBA00023125"/>
    </source>
</evidence>
<dbReference type="EMBL" id="PTIX01000005">
    <property type="protein sequence ID" value="PPK68440.1"/>
    <property type="molecule type" value="Genomic_DNA"/>
</dbReference>
<feature type="domain" description="RNA polymerase sigma-70 region 4" evidence="8">
    <location>
        <begin position="138"/>
        <end position="187"/>
    </location>
</feature>
<dbReference type="SUPFAM" id="SSF88659">
    <property type="entry name" value="Sigma3 and sigma4 domains of RNA polymerase sigma factors"/>
    <property type="match status" value="1"/>
</dbReference>
<evidence type="ECO:0000256" key="6">
    <source>
        <dbReference type="RuleBase" id="RU000716"/>
    </source>
</evidence>
<keyword evidence="4 6" id="KW-0238">DNA-binding</keyword>
<comment type="caution">
    <text evidence="9">The sequence shown here is derived from an EMBL/GenBank/DDBJ whole genome shotgun (WGS) entry which is preliminary data.</text>
</comment>
<accession>A0A2S6GTA0</accession>
<protein>
    <recommendedName>
        <fullName evidence="6">RNA polymerase sigma factor</fullName>
    </recommendedName>
</protein>